<protein>
    <submittedName>
        <fullName evidence="3">Uncharacterized protein</fullName>
    </submittedName>
</protein>
<name>A0A171DGS7_9SYNE</name>
<evidence type="ECO:0000256" key="2">
    <source>
        <dbReference type="SAM" id="MobiDB-lite"/>
    </source>
</evidence>
<keyword evidence="4" id="KW-1185">Reference proteome</keyword>
<evidence type="ECO:0000256" key="1">
    <source>
        <dbReference type="SAM" id="Coils"/>
    </source>
</evidence>
<gene>
    <name evidence="3" type="ORF">FLM9_963</name>
</gene>
<feature type="compositionally biased region" description="Polar residues" evidence="2">
    <location>
        <begin position="126"/>
        <end position="137"/>
    </location>
</feature>
<dbReference type="AlphaFoldDB" id="A0A171DGS7"/>
<accession>A0A171DGS7</accession>
<evidence type="ECO:0000313" key="3">
    <source>
        <dbReference type="EMBL" id="SAY38941.1"/>
    </source>
</evidence>
<dbReference type="EMBL" id="FITM01000102">
    <property type="protein sequence ID" value="SAY38941.1"/>
    <property type="molecule type" value="Genomic_DNA"/>
</dbReference>
<feature type="region of interest" description="Disordered" evidence="2">
    <location>
        <begin position="114"/>
        <end position="137"/>
    </location>
</feature>
<feature type="non-terminal residue" evidence="3">
    <location>
        <position position="1"/>
    </location>
</feature>
<reference evidence="4" key="1">
    <citation type="submission" date="2016-02" db="EMBL/GenBank/DDBJ databases">
        <authorList>
            <person name="liu f."/>
        </authorList>
    </citation>
    <scope>NUCLEOTIDE SEQUENCE [LARGE SCALE GENOMIC DNA]</scope>
</reference>
<dbReference type="RefSeq" id="WP_180365291.1">
    <property type="nucleotide sequence ID" value="NZ_FITM01000102.1"/>
</dbReference>
<keyword evidence="1" id="KW-0175">Coiled coil</keyword>
<sequence length="137" mass="15115">QLAANYVEGLQAATSNSLKDLEQQEQELRSSLNRSRDDLVRFVNGEVQQRLASMQQVDQHANQAASVLGRLSAGLQELQKSLVGITLESRGEVTTLEQRVATLEQLELSRAADWSTEERNVHIPHNGQTSPHKGSDA</sequence>
<organism evidence="3 4">
    <name type="scientific">Candidatus Synechococcus spongiarum</name>
    <dbReference type="NCBI Taxonomy" id="431041"/>
    <lineage>
        <taxon>Bacteria</taxon>
        <taxon>Bacillati</taxon>
        <taxon>Cyanobacteriota</taxon>
        <taxon>Cyanophyceae</taxon>
        <taxon>Synechococcales</taxon>
        <taxon>Synechococcaceae</taxon>
        <taxon>Synechococcus</taxon>
    </lineage>
</organism>
<feature type="coiled-coil region" evidence="1">
    <location>
        <begin position="7"/>
        <end position="38"/>
    </location>
</feature>
<evidence type="ECO:0000313" key="4">
    <source>
        <dbReference type="Proteomes" id="UP000182631"/>
    </source>
</evidence>
<dbReference type="Proteomes" id="UP000182631">
    <property type="component" value="Unassembled WGS sequence"/>
</dbReference>
<proteinExistence type="predicted"/>